<reference evidence="2" key="2">
    <citation type="journal article" date="2024" name="Plant">
        <title>Genomic evolution and insights into agronomic trait innovations of Sesamum species.</title>
        <authorList>
            <person name="Miao H."/>
            <person name="Wang L."/>
            <person name="Qu L."/>
            <person name="Liu H."/>
            <person name="Sun Y."/>
            <person name="Le M."/>
            <person name="Wang Q."/>
            <person name="Wei S."/>
            <person name="Zheng Y."/>
            <person name="Lin W."/>
            <person name="Duan Y."/>
            <person name="Cao H."/>
            <person name="Xiong S."/>
            <person name="Wang X."/>
            <person name="Wei L."/>
            <person name="Li C."/>
            <person name="Ma Q."/>
            <person name="Ju M."/>
            <person name="Zhao R."/>
            <person name="Li G."/>
            <person name="Mu C."/>
            <person name="Tian Q."/>
            <person name="Mei H."/>
            <person name="Zhang T."/>
            <person name="Gao T."/>
            <person name="Zhang H."/>
        </authorList>
    </citation>
    <scope>NUCLEOTIDE SEQUENCE</scope>
    <source>
        <strain evidence="2">G01</strain>
    </source>
</reference>
<feature type="compositionally biased region" description="Basic residues" evidence="1">
    <location>
        <begin position="1"/>
        <end position="13"/>
    </location>
</feature>
<comment type="caution">
    <text evidence="2">The sequence shown here is derived from an EMBL/GenBank/DDBJ whole genome shotgun (WGS) entry which is preliminary data.</text>
</comment>
<dbReference type="AlphaFoldDB" id="A0AAW2Q8E0"/>
<protein>
    <submittedName>
        <fullName evidence="2">Uncharacterized protein</fullName>
    </submittedName>
</protein>
<feature type="region of interest" description="Disordered" evidence="1">
    <location>
        <begin position="1"/>
        <end position="66"/>
    </location>
</feature>
<evidence type="ECO:0000256" key="1">
    <source>
        <dbReference type="SAM" id="MobiDB-lite"/>
    </source>
</evidence>
<feature type="compositionally biased region" description="Polar residues" evidence="1">
    <location>
        <begin position="37"/>
        <end position="46"/>
    </location>
</feature>
<organism evidence="2">
    <name type="scientific">Sesamum angustifolium</name>
    <dbReference type="NCBI Taxonomy" id="2727405"/>
    <lineage>
        <taxon>Eukaryota</taxon>
        <taxon>Viridiplantae</taxon>
        <taxon>Streptophyta</taxon>
        <taxon>Embryophyta</taxon>
        <taxon>Tracheophyta</taxon>
        <taxon>Spermatophyta</taxon>
        <taxon>Magnoliopsida</taxon>
        <taxon>eudicotyledons</taxon>
        <taxon>Gunneridae</taxon>
        <taxon>Pentapetalae</taxon>
        <taxon>asterids</taxon>
        <taxon>lamiids</taxon>
        <taxon>Lamiales</taxon>
        <taxon>Pedaliaceae</taxon>
        <taxon>Sesamum</taxon>
    </lineage>
</organism>
<name>A0AAW2Q8E0_9LAMI</name>
<accession>A0AAW2Q8E0</accession>
<gene>
    <name evidence="2" type="ORF">Sangu_0505800</name>
</gene>
<sequence>MAPVRRGRRKRRGGGGGGEAVEPPAAAEETHQDSCRLSHSTTNPKTSQDHQECVAASPASPRYPTRRSRAFLAECATLRHPVRSVYIPSS</sequence>
<dbReference type="EMBL" id="JACGWK010000003">
    <property type="protein sequence ID" value="KAL0364082.1"/>
    <property type="molecule type" value="Genomic_DNA"/>
</dbReference>
<reference evidence="2" key="1">
    <citation type="submission" date="2020-06" db="EMBL/GenBank/DDBJ databases">
        <authorList>
            <person name="Li T."/>
            <person name="Hu X."/>
            <person name="Zhang T."/>
            <person name="Song X."/>
            <person name="Zhang H."/>
            <person name="Dai N."/>
            <person name="Sheng W."/>
            <person name="Hou X."/>
            <person name="Wei L."/>
        </authorList>
    </citation>
    <scope>NUCLEOTIDE SEQUENCE</scope>
    <source>
        <strain evidence="2">G01</strain>
        <tissue evidence="2">Leaf</tissue>
    </source>
</reference>
<evidence type="ECO:0000313" key="2">
    <source>
        <dbReference type="EMBL" id="KAL0364082.1"/>
    </source>
</evidence>
<proteinExistence type="predicted"/>